<comment type="similarity">
    <text evidence="9">Belongs to the exbB/tolQ family.</text>
</comment>
<keyword evidence="13" id="KW-1185">Reference proteome</keyword>
<dbReference type="PANTHER" id="PTHR30625">
    <property type="entry name" value="PROTEIN TOLQ"/>
    <property type="match status" value="1"/>
</dbReference>
<feature type="domain" description="MotA/TolQ/ExbB proton channel" evidence="11">
    <location>
        <begin position="83"/>
        <end position="208"/>
    </location>
</feature>
<feature type="transmembrane region" description="Helical" evidence="10">
    <location>
        <begin position="20"/>
        <end position="37"/>
    </location>
</feature>
<accession>A0A2U2AIR5</accession>
<evidence type="ECO:0000256" key="2">
    <source>
        <dbReference type="ARBA" id="ARBA00022475"/>
    </source>
</evidence>
<comment type="caution">
    <text evidence="12">The sequence shown here is derived from an EMBL/GenBank/DDBJ whole genome shotgun (WGS) entry which is preliminary data.</text>
</comment>
<keyword evidence="4" id="KW-0132">Cell division</keyword>
<keyword evidence="2" id="KW-1003">Cell membrane</keyword>
<evidence type="ECO:0000256" key="4">
    <source>
        <dbReference type="ARBA" id="ARBA00022618"/>
    </source>
</evidence>
<keyword evidence="9" id="KW-0653">Protein transport</keyword>
<name>A0A2U2AIR5_9GAMM</name>
<keyword evidence="9" id="KW-0813">Transport</keyword>
<evidence type="ECO:0000256" key="8">
    <source>
        <dbReference type="ARBA" id="ARBA00023306"/>
    </source>
</evidence>
<dbReference type="AlphaFoldDB" id="A0A2U2AIR5"/>
<dbReference type="GO" id="GO:0005886">
    <property type="term" value="C:plasma membrane"/>
    <property type="evidence" value="ECO:0007669"/>
    <property type="project" value="UniProtKB-SubCell"/>
</dbReference>
<dbReference type="RefSeq" id="WP_109236504.1">
    <property type="nucleotide sequence ID" value="NZ_BMXZ01000003.1"/>
</dbReference>
<evidence type="ECO:0000313" key="13">
    <source>
        <dbReference type="Proteomes" id="UP000244948"/>
    </source>
</evidence>
<gene>
    <name evidence="12" type="primary">tolQ</name>
    <name evidence="12" type="ORF">DC082_07795</name>
</gene>
<evidence type="ECO:0000256" key="5">
    <source>
        <dbReference type="ARBA" id="ARBA00022692"/>
    </source>
</evidence>
<dbReference type="GO" id="GO:0043213">
    <property type="term" value="P:bacteriocin transport"/>
    <property type="evidence" value="ECO:0007669"/>
    <property type="project" value="InterPro"/>
</dbReference>
<comment type="subcellular location">
    <subcellularLocation>
        <location evidence="1">Cell membrane</location>
        <topology evidence="1">Multi-pass membrane protein</topology>
    </subcellularLocation>
    <subcellularLocation>
        <location evidence="9">Membrane</location>
        <topology evidence="9">Multi-pass membrane protein</topology>
    </subcellularLocation>
</comment>
<evidence type="ECO:0000259" key="11">
    <source>
        <dbReference type="Pfam" id="PF01618"/>
    </source>
</evidence>
<evidence type="ECO:0000256" key="9">
    <source>
        <dbReference type="RuleBase" id="RU004057"/>
    </source>
</evidence>
<evidence type="ECO:0000313" key="12">
    <source>
        <dbReference type="EMBL" id="PWD82526.1"/>
    </source>
</evidence>
<keyword evidence="6 10" id="KW-1133">Transmembrane helix</keyword>
<sequence length="235" mass="26217">MSSDLQFWHLIAGASFPAKIIMLILAIMLIIAIFLIWKKYISIKLSKHRVNQFERVFWSGADINQLASEAIKKGKNCRDLEKVFLSGFQEFTRLRGYANYSPDFIVSSVKNAMFAETQREETIIQKFLSWLATIGSVAPYIGLLGTVIGVMNSFSALGTVKQVTLAQVAPGISEALVATAIGLLAAIPAVMAYNKFSNDINNLMTRYDSFIDEFANILARQYVQMSQKVAPQHYS</sequence>
<feature type="transmembrane region" description="Helical" evidence="10">
    <location>
        <begin position="127"/>
        <end position="151"/>
    </location>
</feature>
<dbReference type="InterPro" id="IPR014163">
    <property type="entry name" value="Tol-Pal_TolQ"/>
</dbReference>
<proteinExistence type="inferred from homology"/>
<evidence type="ECO:0000256" key="6">
    <source>
        <dbReference type="ARBA" id="ARBA00022989"/>
    </source>
</evidence>
<keyword evidence="5 10" id="KW-0812">Transmembrane</keyword>
<feature type="transmembrane region" description="Helical" evidence="10">
    <location>
        <begin position="171"/>
        <end position="193"/>
    </location>
</feature>
<dbReference type="InterPro" id="IPR002898">
    <property type="entry name" value="MotA_ExbB_proton_chnl"/>
</dbReference>
<dbReference type="InterPro" id="IPR050790">
    <property type="entry name" value="ExbB/TolQ_transport"/>
</dbReference>
<evidence type="ECO:0000256" key="3">
    <source>
        <dbReference type="ARBA" id="ARBA00022519"/>
    </source>
</evidence>
<evidence type="ECO:0000256" key="7">
    <source>
        <dbReference type="ARBA" id="ARBA00023136"/>
    </source>
</evidence>
<dbReference type="Proteomes" id="UP000244948">
    <property type="component" value="Unassembled WGS sequence"/>
</dbReference>
<dbReference type="GO" id="GO:0017038">
    <property type="term" value="P:protein import"/>
    <property type="evidence" value="ECO:0007669"/>
    <property type="project" value="TreeGrafter"/>
</dbReference>
<keyword evidence="7 10" id="KW-0472">Membrane</keyword>
<dbReference type="GO" id="GO:0051301">
    <property type="term" value="P:cell division"/>
    <property type="evidence" value="ECO:0007669"/>
    <property type="project" value="UniProtKB-KW"/>
</dbReference>
<organism evidence="12 13">
    <name type="scientific">Ignatzschineria indica</name>
    <dbReference type="NCBI Taxonomy" id="472583"/>
    <lineage>
        <taxon>Bacteria</taxon>
        <taxon>Pseudomonadati</taxon>
        <taxon>Pseudomonadota</taxon>
        <taxon>Gammaproteobacteria</taxon>
        <taxon>Cardiobacteriales</taxon>
        <taxon>Ignatzschineriaceae</taxon>
        <taxon>Ignatzschineria</taxon>
    </lineage>
</organism>
<dbReference type="PANTHER" id="PTHR30625:SF3">
    <property type="entry name" value="TOL-PAL SYSTEM PROTEIN TOLQ"/>
    <property type="match status" value="1"/>
</dbReference>
<keyword evidence="3" id="KW-0997">Cell inner membrane</keyword>
<protein>
    <submittedName>
        <fullName evidence="12">Protein TolQ</fullName>
    </submittedName>
</protein>
<dbReference type="Pfam" id="PF01618">
    <property type="entry name" value="MotA_ExbB"/>
    <property type="match status" value="1"/>
</dbReference>
<keyword evidence="8" id="KW-0131">Cell cycle</keyword>
<evidence type="ECO:0000256" key="1">
    <source>
        <dbReference type="ARBA" id="ARBA00004651"/>
    </source>
</evidence>
<evidence type="ECO:0000256" key="10">
    <source>
        <dbReference type="SAM" id="Phobius"/>
    </source>
</evidence>
<dbReference type="EMBL" id="QEWR01000004">
    <property type="protein sequence ID" value="PWD82526.1"/>
    <property type="molecule type" value="Genomic_DNA"/>
</dbReference>
<dbReference type="NCBIfam" id="TIGR02796">
    <property type="entry name" value="tolQ"/>
    <property type="match status" value="1"/>
</dbReference>
<reference evidence="12 13" key="1">
    <citation type="journal article" date="2018" name="Genome Announc.">
        <title>Ignatzschineria cameli sp. nov., isolated from necrotic foot tissue of dromedaries (Camelus dromedarius) and associated maggots (Wohlfahrtia species) in Dubai.</title>
        <authorList>
            <person name="Tsang C.C."/>
            <person name="Tang J.Y."/>
            <person name="Fong J.Y."/>
            <person name="Kinne J."/>
            <person name="Lee H.H."/>
            <person name="Joseph M."/>
            <person name="Jose S."/>
            <person name="Schuster R.K."/>
            <person name="Tang Y."/>
            <person name="Sivakumar S."/>
            <person name="Chen J.H."/>
            <person name="Teng J.L."/>
            <person name="Lau S.K."/>
            <person name="Wernery U."/>
            <person name="Woo P.C."/>
        </authorList>
    </citation>
    <scope>NUCLEOTIDE SEQUENCE [LARGE SCALE GENOMIC DNA]</scope>
    <source>
        <strain evidence="12 13">KCTC 22643</strain>
    </source>
</reference>